<keyword evidence="5" id="KW-0540">Nuclease</keyword>
<reference evidence="4" key="2">
    <citation type="submission" date="2023-07" db="EMBL/GenBank/DDBJ databases">
        <authorList>
            <person name="Aydin F."/>
            <person name="Tarhane S."/>
            <person name="Saticioglu I.B."/>
            <person name="Karakaya E."/>
            <person name="Abay S."/>
            <person name="Guran O."/>
            <person name="Bozkurt E."/>
            <person name="Uzum N."/>
            <person name="Olgun K."/>
            <person name="Jablonski D."/>
        </authorList>
    </citation>
    <scope>NUCLEOTIDE SEQUENCE</scope>
    <source>
        <strain evidence="4">Faydin-H75</strain>
    </source>
</reference>
<organism evidence="5 6">
    <name type="scientific">Helicobacter cappadocius</name>
    <dbReference type="NCBI Taxonomy" id="3063998"/>
    <lineage>
        <taxon>Bacteria</taxon>
        <taxon>Pseudomonadati</taxon>
        <taxon>Campylobacterota</taxon>
        <taxon>Epsilonproteobacteria</taxon>
        <taxon>Campylobacterales</taxon>
        <taxon>Helicobacteraceae</taxon>
        <taxon>Helicobacter</taxon>
    </lineage>
</organism>
<dbReference type="AlphaFoldDB" id="A0AA90PIC5"/>
<dbReference type="FunFam" id="3.30.420.10:FF:000045">
    <property type="entry name" value="3'-5' exonuclease DinG"/>
    <property type="match status" value="1"/>
</dbReference>
<dbReference type="RefSeq" id="WP_305516340.1">
    <property type="nucleotide sequence ID" value="NZ_JAUPEV010000001.1"/>
</dbReference>
<gene>
    <name evidence="4" type="ORF">Q5I04_01005</name>
    <name evidence="5" type="ORF">Q5I06_01005</name>
</gene>
<name>A0AA90PIC5_9HELI</name>
<dbReference type="NCBIfam" id="TIGR00573">
    <property type="entry name" value="dnaq"/>
    <property type="match status" value="1"/>
</dbReference>
<dbReference type="InterPro" id="IPR012337">
    <property type="entry name" value="RNaseH-like_sf"/>
</dbReference>
<dbReference type="Proteomes" id="UP001177258">
    <property type="component" value="Unassembled WGS sequence"/>
</dbReference>
<keyword evidence="5" id="KW-0269">Exonuclease</keyword>
<feature type="domain" description="Exonuclease" evidence="3">
    <location>
        <begin position="54"/>
        <end position="218"/>
    </location>
</feature>
<evidence type="ECO:0000313" key="7">
    <source>
        <dbReference type="Proteomes" id="UP001240777"/>
    </source>
</evidence>
<evidence type="ECO:0000259" key="3">
    <source>
        <dbReference type="SMART" id="SM00479"/>
    </source>
</evidence>
<dbReference type="GO" id="GO:0045004">
    <property type="term" value="P:DNA replication proofreading"/>
    <property type="evidence" value="ECO:0007669"/>
    <property type="project" value="TreeGrafter"/>
</dbReference>
<dbReference type="Proteomes" id="UP001240777">
    <property type="component" value="Unassembled WGS sequence"/>
</dbReference>
<keyword evidence="5" id="KW-0378">Hydrolase</keyword>
<comment type="subunit">
    <text evidence="2">DNA polymerase III contains a core (composed of alpha, epsilon and theta chains) that associates with a tau subunit. This core dimerizes to form the POLIII' complex. PolIII' associates with the gamma complex (composed of gamma, delta, delta', psi and chi chains) and with the beta chain to form the complete DNA polymerase III complex.</text>
</comment>
<dbReference type="Gene3D" id="3.30.420.10">
    <property type="entry name" value="Ribonuclease H-like superfamily/Ribonuclease H"/>
    <property type="match status" value="1"/>
</dbReference>
<evidence type="ECO:0000313" key="6">
    <source>
        <dbReference type="Proteomes" id="UP001177258"/>
    </source>
</evidence>
<evidence type="ECO:0000313" key="5">
    <source>
        <dbReference type="EMBL" id="MDP2538366.1"/>
    </source>
</evidence>
<keyword evidence="7" id="KW-1185">Reference proteome</keyword>
<dbReference type="InterPro" id="IPR036397">
    <property type="entry name" value="RNaseH_sf"/>
</dbReference>
<comment type="caution">
    <text evidence="5">The sequence shown here is derived from an EMBL/GenBank/DDBJ whole genome shotgun (WGS) entry which is preliminary data.</text>
</comment>
<dbReference type="InterPro" id="IPR013520">
    <property type="entry name" value="Ribonucl_H"/>
</dbReference>
<reference evidence="5 7" key="1">
    <citation type="submission" date="2023-07" db="EMBL/GenBank/DDBJ databases">
        <title>Unpublished Manusciprt.</title>
        <authorList>
            <person name="Aydin F."/>
            <person name="Tarhane S."/>
            <person name="Saticioglu I.B."/>
            <person name="Karakaya E."/>
            <person name="Abay S."/>
            <person name="Guran O."/>
            <person name="Bozkurt E."/>
            <person name="Uzum N."/>
            <person name="Olgun K."/>
            <person name="Jablonski D."/>
        </authorList>
    </citation>
    <scope>NUCLEOTIDE SEQUENCE</scope>
    <source>
        <strain evidence="7">faydin-H75</strain>
        <strain evidence="5">Faydin-H76</strain>
    </source>
</reference>
<dbReference type="SUPFAM" id="SSF53098">
    <property type="entry name" value="Ribonuclease H-like"/>
    <property type="match status" value="1"/>
</dbReference>
<accession>A0AA90PIC5</accession>
<dbReference type="EMBL" id="JAUPEV010000001">
    <property type="protein sequence ID" value="MDO7252499.1"/>
    <property type="molecule type" value="Genomic_DNA"/>
</dbReference>
<dbReference type="InterPro" id="IPR006054">
    <property type="entry name" value="DnaQ"/>
</dbReference>
<evidence type="ECO:0000256" key="1">
    <source>
        <dbReference type="ARBA" id="ARBA00025483"/>
    </source>
</evidence>
<dbReference type="CDD" id="cd06127">
    <property type="entry name" value="DEDDh"/>
    <property type="match status" value="1"/>
</dbReference>
<dbReference type="PANTHER" id="PTHR30231">
    <property type="entry name" value="DNA POLYMERASE III SUBUNIT EPSILON"/>
    <property type="match status" value="1"/>
</dbReference>
<dbReference type="GO" id="GO:0008408">
    <property type="term" value="F:3'-5' exonuclease activity"/>
    <property type="evidence" value="ECO:0007669"/>
    <property type="project" value="TreeGrafter"/>
</dbReference>
<evidence type="ECO:0000313" key="4">
    <source>
        <dbReference type="EMBL" id="MDO7252499.1"/>
    </source>
</evidence>
<dbReference type="GO" id="GO:0005829">
    <property type="term" value="C:cytosol"/>
    <property type="evidence" value="ECO:0007669"/>
    <property type="project" value="TreeGrafter"/>
</dbReference>
<comment type="function">
    <text evidence="1">DNA polymerase III is a complex, multichain enzyme responsible for most of the replicative synthesis in bacteria. The epsilon subunit contain the editing function and is a proofreading 3'-5' exonuclease.</text>
</comment>
<proteinExistence type="predicted"/>
<dbReference type="GO" id="GO:0003677">
    <property type="term" value="F:DNA binding"/>
    <property type="evidence" value="ECO:0007669"/>
    <property type="project" value="InterPro"/>
</dbReference>
<sequence length="234" mass="26470">MSKMDFLEGISSIWGISGDVDEEIQTLKSRGFPISEQDESIFLDTIKTKLQNQVFCFVDIETTGSKPEEYSIIEIGALKYQNGNIIDKFESFVHVEDIPEKITELTGISTQTVQNSPCLSSVLRDFRIFLNDCVFVAHNVNFDYGFISYQMEKIGLGAMLNVKLCTIDLAHKTILSPRYSLPFLNEFLGINTPISHRAYADALTSLRVFETSLLCIPKWINNTQDLLDFSKGKK</sequence>
<protein>
    <submittedName>
        <fullName evidence="5">3'-5' exonuclease</fullName>
    </submittedName>
</protein>
<dbReference type="EMBL" id="JAUYZK010000001">
    <property type="protein sequence ID" value="MDP2538366.1"/>
    <property type="molecule type" value="Genomic_DNA"/>
</dbReference>
<dbReference type="Pfam" id="PF00929">
    <property type="entry name" value="RNase_T"/>
    <property type="match status" value="1"/>
</dbReference>
<evidence type="ECO:0000256" key="2">
    <source>
        <dbReference type="ARBA" id="ARBA00026073"/>
    </source>
</evidence>
<dbReference type="GO" id="GO:0003887">
    <property type="term" value="F:DNA-directed DNA polymerase activity"/>
    <property type="evidence" value="ECO:0007669"/>
    <property type="project" value="InterPro"/>
</dbReference>
<dbReference type="PANTHER" id="PTHR30231:SF41">
    <property type="entry name" value="DNA POLYMERASE III SUBUNIT EPSILON"/>
    <property type="match status" value="1"/>
</dbReference>
<dbReference type="NCBIfam" id="NF006316">
    <property type="entry name" value="PRK08517.1"/>
    <property type="match status" value="1"/>
</dbReference>
<reference evidence="4 6" key="3">
    <citation type="journal article" date="2024" name="Syst. Appl. Microbiol.">
        <title>Helicobacter cappadocius sp. nov., from lizards: The first psychrotrophic Helicobacter species.</title>
        <authorList>
            <person name="Aydin F."/>
            <person name="Tarhane S."/>
            <person name="Karakaya E."/>
            <person name="Abay S."/>
            <person name="Kayman T."/>
            <person name="Guran O."/>
            <person name="Bozkurt E."/>
            <person name="Uzum N."/>
            <person name="Avci A."/>
            <person name="Olgun K."/>
            <person name="Jablonski D."/>
            <person name="Guran C."/>
            <person name="Burcin Saticioglu I."/>
        </authorList>
    </citation>
    <scope>NUCLEOTIDE SEQUENCE [LARGE SCALE GENOMIC DNA]</scope>
    <source>
        <strain evidence="4">Faydin-H75</strain>
        <strain evidence="6">faydin-H76</strain>
    </source>
</reference>
<dbReference type="SMART" id="SM00479">
    <property type="entry name" value="EXOIII"/>
    <property type="match status" value="1"/>
</dbReference>